<proteinExistence type="predicted"/>
<feature type="transmembrane region" description="Helical" evidence="1">
    <location>
        <begin position="269"/>
        <end position="292"/>
    </location>
</feature>
<name>A0ABV1I4W6_9FIRM</name>
<keyword evidence="1" id="KW-0472">Membrane</keyword>
<dbReference type="EMBL" id="JBBMFC010000030">
    <property type="protein sequence ID" value="MEQ2579860.1"/>
    <property type="molecule type" value="Genomic_DNA"/>
</dbReference>
<feature type="transmembrane region" description="Helical" evidence="1">
    <location>
        <begin position="176"/>
        <end position="198"/>
    </location>
</feature>
<organism evidence="2 3">
    <name type="scientific">Hominiventricola aquisgranensis</name>
    <dbReference type="NCBI Taxonomy" id="3133164"/>
    <lineage>
        <taxon>Bacteria</taxon>
        <taxon>Bacillati</taxon>
        <taxon>Bacillota</taxon>
        <taxon>Clostridia</taxon>
        <taxon>Lachnospirales</taxon>
        <taxon>Lachnospiraceae</taxon>
        <taxon>Hominiventricola</taxon>
    </lineage>
</organism>
<feature type="transmembrane region" description="Helical" evidence="1">
    <location>
        <begin position="60"/>
        <end position="82"/>
    </location>
</feature>
<evidence type="ECO:0000256" key="1">
    <source>
        <dbReference type="SAM" id="Phobius"/>
    </source>
</evidence>
<evidence type="ECO:0000313" key="3">
    <source>
        <dbReference type="Proteomes" id="UP001470288"/>
    </source>
</evidence>
<accession>A0ABV1I4W6</accession>
<keyword evidence="1" id="KW-0812">Transmembrane</keyword>
<protein>
    <recommendedName>
        <fullName evidence="4">DUF3592 domain-containing protein</fullName>
    </recommendedName>
</protein>
<reference evidence="2 3" key="1">
    <citation type="submission" date="2024-03" db="EMBL/GenBank/DDBJ databases">
        <title>Human intestinal bacterial collection.</title>
        <authorList>
            <person name="Pauvert C."/>
            <person name="Hitch T.C.A."/>
            <person name="Clavel T."/>
        </authorList>
    </citation>
    <scope>NUCLEOTIDE SEQUENCE [LARGE SCALE GENOMIC DNA]</scope>
    <source>
        <strain evidence="2 3">CLA-AA-H78B</strain>
    </source>
</reference>
<dbReference type="RefSeq" id="WP_349145014.1">
    <property type="nucleotide sequence ID" value="NZ_JBBMFC010000030.1"/>
</dbReference>
<dbReference type="Proteomes" id="UP001470288">
    <property type="component" value="Unassembled WGS sequence"/>
</dbReference>
<keyword evidence="3" id="KW-1185">Reference proteome</keyword>
<comment type="caution">
    <text evidence="2">The sequence shown here is derived from an EMBL/GenBank/DDBJ whole genome shotgun (WGS) entry which is preliminary data.</text>
</comment>
<evidence type="ECO:0000313" key="2">
    <source>
        <dbReference type="EMBL" id="MEQ2579860.1"/>
    </source>
</evidence>
<gene>
    <name evidence="2" type="ORF">WMO62_13685</name>
</gene>
<evidence type="ECO:0008006" key="4">
    <source>
        <dbReference type="Google" id="ProtNLM"/>
    </source>
</evidence>
<sequence length="415" mass="48078">MNFNKREEQFMNIGTAANAVFHMRQVEEKELKREKIASWYITVPGIPAQEKEKLEKSLKYNVWSSLIRFVVLYFIFSCIWIFGVGRYDPFESVTGYRLMGKRTVTAVVQEDGMSASLKDPNEGEHIIYNLTDLGIDPTGYTYGDRLNTYWSRDEESNVYRLLTVLPEKKASHIECIYDAFMITGYLGIIVVGLAIFFIRRRIYMGWFTPFYYRMEKFCSDYKVYQRYPDCDTVDAFISYGNDNPYEFARQFAATHLTVEERKQKRRTMVITVGISILIMAAIILAITLIVSVQTAVDNKKNEARTVKVLEELQPAIDGEVEPLGDQSEYYNFADMVNRAKESFPGETVYYKLVTTDEYVSLIITTEKKKNVYFDRYMPVDGNVGDEDVVYKLEISMVSDAMQPDDILHNYTGILK</sequence>
<keyword evidence="1" id="KW-1133">Transmembrane helix</keyword>